<evidence type="ECO:0000256" key="3">
    <source>
        <dbReference type="ARBA" id="ARBA00022576"/>
    </source>
</evidence>
<dbReference type="PANTHER" id="PTHR43094">
    <property type="entry name" value="AMINOTRANSFERASE"/>
    <property type="match status" value="1"/>
</dbReference>
<dbReference type="InterPro" id="IPR005814">
    <property type="entry name" value="Aminotrans_3"/>
</dbReference>
<comment type="caution">
    <text evidence="7">The sequence shown here is derived from an EMBL/GenBank/DDBJ whole genome shotgun (WGS) entry which is preliminary data.</text>
</comment>
<evidence type="ECO:0000256" key="2">
    <source>
        <dbReference type="ARBA" id="ARBA00008954"/>
    </source>
</evidence>
<dbReference type="InterPro" id="IPR015422">
    <property type="entry name" value="PyrdxlP-dep_Trfase_small"/>
</dbReference>
<accession>A0A2G1QNR1</accession>
<name>A0A2G1QNR1_9HYPH</name>
<comment type="similarity">
    <text evidence="2 6">Belongs to the class-III pyridoxal-phosphate-dependent aminotransferase family.</text>
</comment>
<evidence type="ECO:0000256" key="5">
    <source>
        <dbReference type="ARBA" id="ARBA00022898"/>
    </source>
</evidence>
<dbReference type="InterPro" id="IPR015421">
    <property type="entry name" value="PyrdxlP-dep_Trfase_major"/>
</dbReference>
<evidence type="ECO:0000313" key="7">
    <source>
        <dbReference type="EMBL" id="PHP67187.1"/>
    </source>
</evidence>
<dbReference type="CDD" id="cd00610">
    <property type="entry name" value="OAT_like"/>
    <property type="match status" value="1"/>
</dbReference>
<dbReference type="Gene3D" id="3.40.640.10">
    <property type="entry name" value="Type I PLP-dependent aspartate aminotransferase-like (Major domain)"/>
    <property type="match status" value="1"/>
</dbReference>
<gene>
    <name evidence="7" type="ORF">CSC94_09035</name>
</gene>
<dbReference type="Gene3D" id="3.90.1150.10">
    <property type="entry name" value="Aspartate Aminotransferase, domain 1"/>
    <property type="match status" value="1"/>
</dbReference>
<keyword evidence="8" id="KW-1185">Reference proteome</keyword>
<dbReference type="InterPro" id="IPR015424">
    <property type="entry name" value="PyrdxlP-dep_Trfase"/>
</dbReference>
<keyword evidence="5 6" id="KW-0663">Pyridoxal phosphate</keyword>
<dbReference type="NCBIfam" id="NF005683">
    <property type="entry name" value="PRK07481.1"/>
    <property type="match status" value="1"/>
</dbReference>
<evidence type="ECO:0000256" key="1">
    <source>
        <dbReference type="ARBA" id="ARBA00001933"/>
    </source>
</evidence>
<dbReference type="OrthoDB" id="9801834at2"/>
<dbReference type="FunFam" id="3.40.640.10:FF:000014">
    <property type="entry name" value="Adenosylmethionine-8-amino-7-oxononanoate aminotransferase, probable"/>
    <property type="match status" value="1"/>
</dbReference>
<dbReference type="EMBL" id="PDVP01000004">
    <property type="protein sequence ID" value="PHP67187.1"/>
    <property type="molecule type" value="Genomic_DNA"/>
</dbReference>
<sequence>MKDANFLKEHNARHLWHPMAHPGDMQANPPDIIVGGEGAEIIDVDGRRLVDGVGGLWNVNLGYSCAPVKEAIARQLDRLPYYSIFRGTTNDQVIELAEVLKDFFAPDGLTRAFYTSGGSDSVEVALRLARQYHKLRGQAGRVKFLSLKKGYHGTHTLGASVNGNANFRTQYEPLMPGCYHVPAPYTYRNPFNETDPAKLAGLVLAAIEDEIRFQDASTIAAFIMEPVLGAGGVIPPHESFMPGVRELCSRYGILLIADEVITGFGRTGSWSGSRHWGVRPDLMTTAKAITNGYFPFGAVMISEAVAEVFEKDATGAGSIGSGYTYSGHPVGAAAAVACLKETVRLNVKDNAAARGAQLFAGLNDLKDRYDIIGDVRGGHGLMCALELVSDRASKTPIDKTAIARIHRGAYDAGAMVRISGNNIILSPPLILTEADVATILSALDAGLAAA</sequence>
<dbReference type="InterPro" id="IPR049704">
    <property type="entry name" value="Aminotrans_3_PPA_site"/>
</dbReference>
<evidence type="ECO:0000256" key="6">
    <source>
        <dbReference type="RuleBase" id="RU003560"/>
    </source>
</evidence>
<dbReference type="GO" id="GO:0008483">
    <property type="term" value="F:transaminase activity"/>
    <property type="evidence" value="ECO:0007669"/>
    <property type="project" value="UniProtKB-KW"/>
</dbReference>
<dbReference type="PIRSF" id="PIRSF000521">
    <property type="entry name" value="Transaminase_4ab_Lys_Orn"/>
    <property type="match status" value="1"/>
</dbReference>
<dbReference type="Pfam" id="PF00202">
    <property type="entry name" value="Aminotran_3"/>
    <property type="match status" value="1"/>
</dbReference>
<evidence type="ECO:0000256" key="4">
    <source>
        <dbReference type="ARBA" id="ARBA00022679"/>
    </source>
</evidence>
<dbReference type="PROSITE" id="PS00600">
    <property type="entry name" value="AA_TRANSFER_CLASS_3"/>
    <property type="match status" value="1"/>
</dbReference>
<dbReference type="GO" id="GO:0030170">
    <property type="term" value="F:pyridoxal phosphate binding"/>
    <property type="evidence" value="ECO:0007669"/>
    <property type="project" value="InterPro"/>
</dbReference>
<dbReference type="Proteomes" id="UP000221168">
    <property type="component" value="Unassembled WGS sequence"/>
</dbReference>
<dbReference type="AlphaFoldDB" id="A0A2G1QNR1"/>
<organism evidence="7 8">
    <name type="scientific">Zhengella mangrovi</name>
    <dbReference type="NCBI Taxonomy" id="1982044"/>
    <lineage>
        <taxon>Bacteria</taxon>
        <taxon>Pseudomonadati</taxon>
        <taxon>Pseudomonadota</taxon>
        <taxon>Alphaproteobacteria</taxon>
        <taxon>Hyphomicrobiales</taxon>
        <taxon>Notoacmeibacteraceae</taxon>
        <taxon>Zhengella</taxon>
    </lineage>
</organism>
<evidence type="ECO:0000313" key="8">
    <source>
        <dbReference type="Proteomes" id="UP000221168"/>
    </source>
</evidence>
<protein>
    <submittedName>
        <fullName evidence="7">Aspartate aminotransferase family protein</fullName>
    </submittedName>
</protein>
<keyword evidence="4 7" id="KW-0808">Transferase</keyword>
<proteinExistence type="inferred from homology"/>
<dbReference type="SUPFAM" id="SSF53383">
    <property type="entry name" value="PLP-dependent transferases"/>
    <property type="match status" value="1"/>
</dbReference>
<reference evidence="7 8" key="1">
    <citation type="submission" date="2017-10" db="EMBL/GenBank/DDBJ databases">
        <title>Sedimentibacterium mangrovi gen. nov., sp. nov., a novel member of family Phyllobacteriacea isolated from mangrove sediment.</title>
        <authorList>
            <person name="Liao H."/>
            <person name="Tian Y."/>
        </authorList>
    </citation>
    <scope>NUCLEOTIDE SEQUENCE [LARGE SCALE GENOMIC DNA]</scope>
    <source>
        <strain evidence="7 8">X9-2-2</strain>
    </source>
</reference>
<dbReference type="RefSeq" id="WP_099306014.1">
    <property type="nucleotide sequence ID" value="NZ_PDVP01000004.1"/>
</dbReference>
<dbReference type="PANTHER" id="PTHR43094:SF1">
    <property type="entry name" value="AMINOTRANSFERASE CLASS-III"/>
    <property type="match status" value="1"/>
</dbReference>
<comment type="cofactor">
    <cofactor evidence="1">
        <name>pyridoxal 5'-phosphate</name>
        <dbReference type="ChEBI" id="CHEBI:597326"/>
    </cofactor>
</comment>
<keyword evidence="3 7" id="KW-0032">Aminotransferase</keyword>